<dbReference type="EMBL" id="CP033893">
    <property type="protein sequence ID" value="QDL32392.1"/>
    <property type="molecule type" value="Genomic_DNA"/>
</dbReference>
<dbReference type="AlphaFoldDB" id="A0A515CW47"/>
<accession>A0A515CW47</accession>
<gene>
    <name evidence="1" type="ORF">EGO53_11560</name>
</gene>
<proteinExistence type="predicted"/>
<dbReference type="Proteomes" id="UP000317572">
    <property type="component" value="Chromosome"/>
</dbReference>
<sequence>MATIGTLKLFETYVFTSNKPSRVKYEIYTDGRVLTAELTIYRINPIGVQSRDVIVLIASPNHPEFARDEAREHFRQNYA</sequence>
<reference evidence="1 2" key="1">
    <citation type="submission" date="2018-11" db="EMBL/GenBank/DDBJ databases">
        <title>The first complete genome of Serratia liquefaciens isolated from metalophyte plant revel distinctness adaptive mechanisms in an extreme habitat.</title>
        <authorList>
            <person name="Caneschi W.L."/>
            <person name="Sanchez A.B."/>
            <person name="Felestrino E.B."/>
            <person name="Assis R.A.B."/>
            <person name="Lemes C.G.C."/>
            <person name="Cordeiro I.F."/>
            <person name="Fonseca N.P."/>
            <person name="Villa M."/>
            <person name="Vieira I.T."/>
            <person name="Moraes L.A."/>
            <person name="Kamino L.H.Y."/>
            <person name="do Carmo F."/>
            <person name="Garcia C.M."/>
            <person name="Almeida N.F."/>
            <person name="Silva R.S."/>
            <person name="Ferro J.A."/>
            <person name="Ferro M.I.T."/>
            <person name="Varani A.M."/>
            <person name="Ferreira R.M."/>
            <person name="dos Santos V.L."/>
            <person name="Silva U.C."/>
            <person name="Setubal J.C."/>
            <person name="Moreira L.M."/>
        </authorList>
    </citation>
    <scope>NUCLEOTIDE SEQUENCE [LARGE SCALE GENOMIC DNA]</scope>
    <source>
        <strain evidence="1 2">FG3</strain>
    </source>
</reference>
<evidence type="ECO:0000313" key="1">
    <source>
        <dbReference type="EMBL" id="QDL32392.1"/>
    </source>
</evidence>
<dbReference type="RefSeq" id="WP_142815324.1">
    <property type="nucleotide sequence ID" value="NZ_CP033893.1"/>
</dbReference>
<organism evidence="1 2">
    <name type="scientific">Serratia liquefaciens</name>
    <dbReference type="NCBI Taxonomy" id="614"/>
    <lineage>
        <taxon>Bacteria</taxon>
        <taxon>Pseudomonadati</taxon>
        <taxon>Pseudomonadota</taxon>
        <taxon>Gammaproteobacteria</taxon>
        <taxon>Enterobacterales</taxon>
        <taxon>Yersiniaceae</taxon>
        <taxon>Serratia</taxon>
    </lineage>
</organism>
<protein>
    <submittedName>
        <fullName evidence="1">Uncharacterized protein</fullName>
    </submittedName>
</protein>
<evidence type="ECO:0000313" key="2">
    <source>
        <dbReference type="Proteomes" id="UP000317572"/>
    </source>
</evidence>
<name>A0A515CW47_SERLI</name>